<dbReference type="OMA" id="PCRKNRF"/>
<evidence type="ECO:0000256" key="5">
    <source>
        <dbReference type="ARBA" id="ARBA00022967"/>
    </source>
</evidence>
<evidence type="ECO:0000256" key="2">
    <source>
        <dbReference type="ARBA" id="ARBA00007569"/>
    </source>
</evidence>
<dbReference type="GO" id="GO:0008137">
    <property type="term" value="F:NADH dehydrogenase (ubiquinone) activity"/>
    <property type="evidence" value="ECO:0007669"/>
    <property type="project" value="UniProtKB-EC"/>
</dbReference>
<evidence type="ECO:0000256" key="7">
    <source>
        <dbReference type="ARBA" id="ARBA00023075"/>
    </source>
</evidence>
<gene>
    <name evidence="12" type="ORF">QR98_0087750</name>
    <name evidence="11" type="ORF">SSS_5327</name>
</gene>
<comment type="catalytic activity">
    <reaction evidence="8">
        <text>a ubiquinone + NADH + 5 H(+)(in) = a ubiquinol + NAD(+) + 4 H(+)(out)</text>
        <dbReference type="Rhea" id="RHEA:29091"/>
        <dbReference type="Rhea" id="RHEA-COMP:9565"/>
        <dbReference type="Rhea" id="RHEA-COMP:9566"/>
        <dbReference type="ChEBI" id="CHEBI:15378"/>
        <dbReference type="ChEBI" id="CHEBI:16389"/>
        <dbReference type="ChEBI" id="CHEBI:17976"/>
        <dbReference type="ChEBI" id="CHEBI:57540"/>
        <dbReference type="ChEBI" id="CHEBI:57945"/>
        <dbReference type="EC" id="7.1.1.2"/>
    </reaction>
</comment>
<dbReference type="EMBL" id="WVUK01000058">
    <property type="protein sequence ID" value="KAF7491963.1"/>
    <property type="molecule type" value="Genomic_DNA"/>
</dbReference>
<name>A0A132AGV9_SARSC</name>
<dbReference type="HAMAP" id="MF_01357">
    <property type="entry name" value="NDH1_NuoC"/>
    <property type="match status" value="1"/>
</dbReference>
<keyword evidence="6 9" id="KW-0520">NAD</keyword>
<evidence type="ECO:0000256" key="1">
    <source>
        <dbReference type="ARBA" id="ARBA00004173"/>
    </source>
</evidence>
<dbReference type="Gene3D" id="3.30.460.80">
    <property type="entry name" value="NADH:ubiquinone oxidoreductase, 30kDa subunit"/>
    <property type="match status" value="1"/>
</dbReference>
<dbReference type="EMBL" id="JXLN01014776">
    <property type="protein sequence ID" value="KPM10224.1"/>
    <property type="molecule type" value="Genomic_DNA"/>
</dbReference>
<dbReference type="PANTHER" id="PTHR10884:SF14">
    <property type="entry name" value="NADH DEHYDROGENASE [UBIQUINONE] IRON-SULFUR PROTEIN 3, MITOCHONDRIAL"/>
    <property type="match status" value="1"/>
</dbReference>
<keyword evidence="5 9" id="KW-1278">Translocase</keyword>
<comment type="subcellular location">
    <subcellularLocation>
        <location evidence="1">Mitochondrion</location>
    </subcellularLocation>
</comment>
<dbReference type="InterPro" id="IPR001268">
    <property type="entry name" value="NADH_UbQ_OxRdtase_30kDa_su"/>
</dbReference>
<proteinExistence type="inferred from homology"/>
<dbReference type="NCBIfam" id="NF004733">
    <property type="entry name" value="PRK06074.1-5"/>
    <property type="match status" value="1"/>
</dbReference>
<dbReference type="Proteomes" id="UP000616769">
    <property type="component" value="Unassembled WGS sequence"/>
</dbReference>
<evidence type="ECO:0000256" key="6">
    <source>
        <dbReference type="ARBA" id="ARBA00023027"/>
    </source>
</evidence>
<dbReference type="PANTHER" id="PTHR10884">
    <property type="entry name" value="NADH DEHYDROGENASE UBIQUINONE IRON-SULFUR PROTEIN 3"/>
    <property type="match status" value="1"/>
</dbReference>
<sequence>MNSLRKFYRISNFLRPSKKCFCSPLIPKISPDWIVRIPERDHSSSVESDATKPTFYAVDETKKKFLSNFAVYMGECLPKYIQKMQMTHCGELEVMIHPDGLLTVMAFLKDNHAAQFTNLSDIAGVDVPSRRNRFEIVYHLLSLRYNARIRVKTYTDELTPIDSICSIFNAANWYEREVFDMFGIFFHNHPDMRRILTDYGFEGHPLRKDFPLSGYVEYRYDDECGRIVIEPLELTQEFRKFELQSPWETFAGLKEVLPIENIELPKDKKMLEK</sequence>
<evidence type="ECO:0000256" key="4">
    <source>
        <dbReference type="ARBA" id="ARBA00022448"/>
    </source>
</evidence>
<evidence type="ECO:0000313" key="15">
    <source>
        <dbReference type="Proteomes" id="UP000616769"/>
    </source>
</evidence>
<feature type="domain" description="NADH:ubiquinone oxidoreductase 30kDa subunit" evidence="10">
    <location>
        <begin position="94"/>
        <end position="215"/>
    </location>
</feature>
<reference evidence="13" key="4">
    <citation type="submission" date="2022-06" db="UniProtKB">
        <authorList>
            <consortium name="EnsemblMetazoa"/>
        </authorList>
    </citation>
    <scope>IDENTIFICATION</scope>
</reference>
<dbReference type="OrthoDB" id="37721at2759"/>
<evidence type="ECO:0000313" key="14">
    <source>
        <dbReference type="Proteomes" id="UP000070412"/>
    </source>
</evidence>
<dbReference type="GO" id="GO:0016020">
    <property type="term" value="C:membrane"/>
    <property type="evidence" value="ECO:0007669"/>
    <property type="project" value="UniProtKB-ARBA"/>
</dbReference>
<evidence type="ECO:0000313" key="12">
    <source>
        <dbReference type="EMBL" id="KPM10224.1"/>
    </source>
</evidence>
<accession>A0A132AGV9</accession>
<reference evidence="11" key="3">
    <citation type="submission" date="2020-01" db="EMBL/GenBank/DDBJ databases">
        <authorList>
            <person name="Korhonen P.K.K."/>
            <person name="Guangxu M.G."/>
            <person name="Wang T.W."/>
            <person name="Stroehlein A.J.S."/>
            <person name="Young N.D."/>
            <person name="Ang C.-S.A."/>
            <person name="Fernando D.W.F."/>
            <person name="Lu H.L."/>
            <person name="Taylor S.T."/>
            <person name="Ehtesham M.E.M."/>
            <person name="Najaraj S.H.N."/>
            <person name="Harsha G.H.G."/>
            <person name="Madugundu A.M."/>
            <person name="Renuse S.R."/>
            <person name="Holt D.H."/>
            <person name="Pandey A.P."/>
            <person name="Papenfuss A.P."/>
            <person name="Gasser R.B.G."/>
            <person name="Fischer K.F."/>
        </authorList>
    </citation>
    <scope>NUCLEOTIDE SEQUENCE</scope>
    <source>
        <strain evidence="11">SSS_KF_BRIS2020</strain>
    </source>
</reference>
<dbReference type="PROSITE" id="PS00542">
    <property type="entry name" value="COMPLEX1_30K"/>
    <property type="match status" value="1"/>
</dbReference>
<protein>
    <recommendedName>
        <fullName evidence="3">NADH dehydrogenase [ubiquinone] iron-sulfur protein 3, mitochondrial</fullName>
    </recommendedName>
</protein>
<keyword evidence="14" id="KW-1185">Reference proteome</keyword>
<dbReference type="FunFam" id="3.30.460.80:FF:000002">
    <property type="entry name" value="NADH dehydrogenase iron-sulfur protein 3, mitochondrial"/>
    <property type="match status" value="1"/>
</dbReference>
<keyword evidence="4 9" id="KW-0813">Transport</keyword>
<dbReference type="InterPro" id="IPR020396">
    <property type="entry name" value="NADH_UbQ_OxRdtase_CS"/>
</dbReference>
<dbReference type="VEuPathDB" id="VectorBase:SSCA007238"/>
<dbReference type="EnsemblMetazoa" id="SSS_5327s_mrna">
    <property type="protein sequence ID" value="KAF7491963.1"/>
    <property type="gene ID" value="SSS_5327"/>
</dbReference>
<evidence type="ECO:0000256" key="9">
    <source>
        <dbReference type="RuleBase" id="RU003456"/>
    </source>
</evidence>
<dbReference type="InterPro" id="IPR037232">
    <property type="entry name" value="NADH_quin_OxRdtase_su_C/D-like"/>
</dbReference>
<dbReference type="GO" id="GO:0005739">
    <property type="term" value="C:mitochondrion"/>
    <property type="evidence" value="ECO:0007669"/>
    <property type="project" value="UniProtKB-SubCell"/>
</dbReference>
<evidence type="ECO:0000256" key="3">
    <source>
        <dbReference type="ARBA" id="ARBA00020084"/>
    </source>
</evidence>
<dbReference type="NCBIfam" id="TIGR01961">
    <property type="entry name" value="NuoC_fam"/>
    <property type="match status" value="1"/>
</dbReference>
<dbReference type="SUPFAM" id="SSF143243">
    <property type="entry name" value="Nqo5-like"/>
    <property type="match status" value="1"/>
</dbReference>
<evidence type="ECO:0000256" key="8">
    <source>
        <dbReference type="ARBA" id="ARBA00049551"/>
    </source>
</evidence>
<evidence type="ECO:0000259" key="10">
    <source>
        <dbReference type="Pfam" id="PF00329"/>
    </source>
</evidence>
<organism evidence="12 15">
    <name type="scientific">Sarcoptes scabiei</name>
    <name type="common">Itch mite</name>
    <name type="synonym">Acarus scabiei</name>
    <dbReference type="NCBI Taxonomy" id="52283"/>
    <lineage>
        <taxon>Eukaryota</taxon>
        <taxon>Metazoa</taxon>
        <taxon>Ecdysozoa</taxon>
        <taxon>Arthropoda</taxon>
        <taxon>Chelicerata</taxon>
        <taxon>Arachnida</taxon>
        <taxon>Acari</taxon>
        <taxon>Acariformes</taxon>
        <taxon>Sarcoptiformes</taxon>
        <taxon>Astigmata</taxon>
        <taxon>Psoroptidia</taxon>
        <taxon>Sarcoptoidea</taxon>
        <taxon>Sarcoptidae</taxon>
        <taxon>Sarcoptinae</taxon>
        <taxon>Sarcoptes</taxon>
    </lineage>
</organism>
<reference evidence="12 15" key="1">
    <citation type="journal article" date="2015" name="Parasit. Vectors">
        <title>Draft genome of the scabies mite.</title>
        <authorList>
            <person name="Rider S.D.Jr."/>
            <person name="Morgan M.S."/>
            <person name="Arlian L.G."/>
        </authorList>
    </citation>
    <scope>NUCLEOTIDE SEQUENCE [LARGE SCALE GENOMIC DNA]</scope>
    <source>
        <strain evidence="12">Arlian Lab</strain>
    </source>
</reference>
<dbReference type="InterPro" id="IPR010218">
    <property type="entry name" value="NADH_DH_suC"/>
</dbReference>
<reference evidence="14" key="2">
    <citation type="journal article" date="2020" name="PLoS Negl. Trop. Dis.">
        <title>High-quality nuclear genome for Sarcoptes scabiei-A critical resource for a neglected parasite.</title>
        <authorList>
            <person name="Korhonen P.K."/>
            <person name="Gasser R.B."/>
            <person name="Ma G."/>
            <person name="Wang T."/>
            <person name="Stroehlein A.J."/>
            <person name="Young N.D."/>
            <person name="Ang C.S."/>
            <person name="Fernando D.D."/>
            <person name="Lu H.C."/>
            <person name="Taylor S."/>
            <person name="Reynolds S.L."/>
            <person name="Mofiz E."/>
            <person name="Najaraj S.H."/>
            <person name="Gowda H."/>
            <person name="Madugundu A."/>
            <person name="Renuse S."/>
            <person name="Holt D."/>
            <person name="Pandey A."/>
            <person name="Papenfuss A.T."/>
            <person name="Fischer K."/>
        </authorList>
    </citation>
    <scope>NUCLEOTIDE SEQUENCE [LARGE SCALE GENOMIC DNA]</scope>
</reference>
<dbReference type="Proteomes" id="UP000070412">
    <property type="component" value="Unassembled WGS sequence"/>
</dbReference>
<evidence type="ECO:0000313" key="13">
    <source>
        <dbReference type="EnsemblMetazoa" id="KAF7491963.1"/>
    </source>
</evidence>
<comment type="similarity">
    <text evidence="2 9">Belongs to the complex I 30 kDa subunit family.</text>
</comment>
<dbReference type="AlphaFoldDB" id="A0A132AGV9"/>
<keyword evidence="7 11" id="KW-0830">Ubiquinone</keyword>
<dbReference type="Pfam" id="PF00329">
    <property type="entry name" value="Complex1_30kDa"/>
    <property type="match status" value="1"/>
</dbReference>
<evidence type="ECO:0000313" key="11">
    <source>
        <dbReference type="EMBL" id="KAF7491963.1"/>
    </source>
</evidence>
<dbReference type="GO" id="GO:0016651">
    <property type="term" value="F:oxidoreductase activity, acting on NAD(P)H"/>
    <property type="evidence" value="ECO:0007669"/>
    <property type="project" value="InterPro"/>
</dbReference>